<feature type="region of interest" description="Disordered" evidence="1">
    <location>
        <begin position="1"/>
        <end position="38"/>
    </location>
</feature>
<dbReference type="EMBL" id="JBGMDY010000003">
    <property type="protein sequence ID" value="KAL2341653.1"/>
    <property type="molecule type" value="Genomic_DNA"/>
</dbReference>
<reference evidence="3 4" key="1">
    <citation type="submission" date="2024-08" db="EMBL/GenBank/DDBJ databases">
        <title>Insights into the chromosomal genome structure of Flemingia macrophylla.</title>
        <authorList>
            <person name="Ding Y."/>
            <person name="Zhao Y."/>
            <person name="Bi W."/>
            <person name="Wu M."/>
            <person name="Zhao G."/>
            <person name="Gong Y."/>
            <person name="Li W."/>
            <person name="Zhang P."/>
        </authorList>
    </citation>
    <scope>NUCLEOTIDE SEQUENCE [LARGE SCALE GENOMIC DNA]</scope>
    <source>
        <strain evidence="3">DYQJB</strain>
        <tissue evidence="3">Leaf</tissue>
    </source>
</reference>
<organism evidence="3 4">
    <name type="scientific">Flemingia macrophylla</name>
    <dbReference type="NCBI Taxonomy" id="520843"/>
    <lineage>
        <taxon>Eukaryota</taxon>
        <taxon>Viridiplantae</taxon>
        <taxon>Streptophyta</taxon>
        <taxon>Embryophyta</taxon>
        <taxon>Tracheophyta</taxon>
        <taxon>Spermatophyta</taxon>
        <taxon>Magnoliopsida</taxon>
        <taxon>eudicotyledons</taxon>
        <taxon>Gunneridae</taxon>
        <taxon>Pentapetalae</taxon>
        <taxon>rosids</taxon>
        <taxon>fabids</taxon>
        <taxon>Fabales</taxon>
        <taxon>Fabaceae</taxon>
        <taxon>Papilionoideae</taxon>
        <taxon>50 kb inversion clade</taxon>
        <taxon>NPAAA clade</taxon>
        <taxon>indigoferoid/millettioid clade</taxon>
        <taxon>Phaseoleae</taxon>
        <taxon>Flemingia</taxon>
    </lineage>
</organism>
<evidence type="ECO:0000256" key="1">
    <source>
        <dbReference type="SAM" id="MobiDB-lite"/>
    </source>
</evidence>
<evidence type="ECO:0000313" key="3">
    <source>
        <dbReference type="EMBL" id="KAL2341653.1"/>
    </source>
</evidence>
<dbReference type="Proteomes" id="UP001603857">
    <property type="component" value="Unassembled WGS sequence"/>
</dbReference>
<dbReference type="PANTHER" id="PTHR34272">
    <property type="entry name" value="EXPRESSED PROTEIN"/>
    <property type="match status" value="1"/>
</dbReference>
<dbReference type="InterPro" id="IPR055513">
    <property type="entry name" value="DUF7086"/>
</dbReference>
<accession>A0ABD1N0P0</accession>
<proteinExistence type="predicted"/>
<dbReference type="AlphaFoldDB" id="A0ABD1N0P0"/>
<sequence length="194" mass="22145">MENSGGDFLRLSPPCANANVGGSGRTRRTQPKSETVPQPFPWATVRRATIHERRYLLQNKITTITGSVQCKRCDDRFEMQLDLDNKLEELLRFIEQNKGSMHDRAPKEWVDPTLPTCQRCGRENSVAPLLADTKKKAINWLFLLLAQKLGCCTIKQLKYFCKHTNCHRTGAKDRLVYSAYMGLCKQLLPELFGT</sequence>
<feature type="domain" description="DUF7086" evidence="2">
    <location>
        <begin position="54"/>
        <end position="187"/>
    </location>
</feature>
<dbReference type="PANTHER" id="PTHR34272:SF1">
    <property type="entry name" value="EXPRESSED PROTEIN"/>
    <property type="match status" value="1"/>
</dbReference>
<comment type="caution">
    <text evidence="3">The sequence shown here is derived from an EMBL/GenBank/DDBJ whole genome shotgun (WGS) entry which is preliminary data.</text>
</comment>
<keyword evidence="4" id="KW-1185">Reference proteome</keyword>
<evidence type="ECO:0000313" key="4">
    <source>
        <dbReference type="Proteomes" id="UP001603857"/>
    </source>
</evidence>
<protein>
    <recommendedName>
        <fullName evidence="2">DUF7086 domain-containing protein</fullName>
    </recommendedName>
</protein>
<evidence type="ECO:0000259" key="2">
    <source>
        <dbReference type="Pfam" id="PF23324"/>
    </source>
</evidence>
<dbReference type="Pfam" id="PF23324">
    <property type="entry name" value="DUF7086"/>
    <property type="match status" value="1"/>
</dbReference>
<gene>
    <name evidence="3" type="ORF">Fmac_009593</name>
</gene>
<name>A0ABD1N0P0_9FABA</name>